<sequence length="67" mass="7538">MMFKVIYDHILSYFIRTHAKITTSPESLPQYRFFNTGNSSNDLLAVLPFILRIISLGAIVGGSDTNM</sequence>
<reference evidence="3" key="1">
    <citation type="submission" date="2016-10" db="EMBL/GenBank/DDBJ databases">
        <authorList>
            <person name="Varghese N."/>
            <person name="Submissions S."/>
        </authorList>
    </citation>
    <scope>NUCLEOTIDE SEQUENCE [LARGE SCALE GENOMIC DNA]</scope>
    <source>
        <strain evidence="3">DSM 3384</strain>
    </source>
</reference>
<protein>
    <submittedName>
        <fullName evidence="2">Uncharacterized protein</fullName>
    </submittedName>
</protein>
<evidence type="ECO:0000256" key="1">
    <source>
        <dbReference type="SAM" id="Phobius"/>
    </source>
</evidence>
<dbReference type="AlphaFoldDB" id="A0A1H2EGE2"/>
<dbReference type="EMBL" id="FNLL01000003">
    <property type="protein sequence ID" value="SDT94242.1"/>
    <property type="molecule type" value="Genomic_DNA"/>
</dbReference>
<proteinExistence type="predicted"/>
<keyword evidence="3" id="KW-1185">Reference proteome</keyword>
<name>A0A1H2EGE2_9BACT</name>
<gene>
    <name evidence="2" type="ORF">SAMN04487931_103101</name>
</gene>
<keyword evidence="1" id="KW-1133">Transmembrane helix</keyword>
<feature type="transmembrane region" description="Helical" evidence="1">
    <location>
        <begin position="43"/>
        <end position="62"/>
    </location>
</feature>
<accession>A0A1H2EGE2</accession>
<evidence type="ECO:0000313" key="2">
    <source>
        <dbReference type="EMBL" id="SDT94242.1"/>
    </source>
</evidence>
<organism evidence="2 3">
    <name type="scientific">Desulfobacula phenolica</name>
    <dbReference type="NCBI Taxonomy" id="90732"/>
    <lineage>
        <taxon>Bacteria</taxon>
        <taxon>Pseudomonadati</taxon>
        <taxon>Thermodesulfobacteriota</taxon>
        <taxon>Desulfobacteria</taxon>
        <taxon>Desulfobacterales</taxon>
        <taxon>Desulfobacteraceae</taxon>
        <taxon>Desulfobacula</taxon>
    </lineage>
</organism>
<dbReference type="Proteomes" id="UP000199608">
    <property type="component" value="Unassembled WGS sequence"/>
</dbReference>
<keyword evidence="1" id="KW-0472">Membrane</keyword>
<evidence type="ECO:0000313" key="3">
    <source>
        <dbReference type="Proteomes" id="UP000199608"/>
    </source>
</evidence>
<keyword evidence="1" id="KW-0812">Transmembrane</keyword>